<accession>T1GKV5</accession>
<keyword evidence="2" id="KW-1185">Reference proteome</keyword>
<proteinExistence type="predicted"/>
<organism evidence="1 2">
    <name type="scientific">Megaselia scalaris</name>
    <name type="common">Humpbacked fly</name>
    <name type="synonym">Phora scalaris</name>
    <dbReference type="NCBI Taxonomy" id="36166"/>
    <lineage>
        <taxon>Eukaryota</taxon>
        <taxon>Metazoa</taxon>
        <taxon>Ecdysozoa</taxon>
        <taxon>Arthropoda</taxon>
        <taxon>Hexapoda</taxon>
        <taxon>Insecta</taxon>
        <taxon>Pterygota</taxon>
        <taxon>Neoptera</taxon>
        <taxon>Endopterygota</taxon>
        <taxon>Diptera</taxon>
        <taxon>Brachycera</taxon>
        <taxon>Muscomorpha</taxon>
        <taxon>Platypezoidea</taxon>
        <taxon>Phoridae</taxon>
        <taxon>Megaseliini</taxon>
        <taxon>Megaselia</taxon>
    </lineage>
</organism>
<dbReference type="EnsemblMetazoa" id="MESCA004136-RA">
    <property type="protein sequence ID" value="MESCA004136-PA"/>
    <property type="gene ID" value="MESCA004136"/>
</dbReference>
<evidence type="ECO:0000313" key="2">
    <source>
        <dbReference type="Proteomes" id="UP000015102"/>
    </source>
</evidence>
<reference evidence="2" key="1">
    <citation type="submission" date="2013-02" db="EMBL/GenBank/DDBJ databases">
        <authorList>
            <person name="Hughes D."/>
        </authorList>
    </citation>
    <scope>NUCLEOTIDE SEQUENCE</scope>
    <source>
        <strain>Durham</strain>
        <strain evidence="2">NC isolate 2 -- Noor lab</strain>
    </source>
</reference>
<evidence type="ECO:0000313" key="1">
    <source>
        <dbReference type="EnsemblMetazoa" id="MESCA004136-PA"/>
    </source>
</evidence>
<sequence length="112" mass="13122">MDFLFVNPYELSINDVHVHSQKYWSTPDSETVGFVYNHPQCEISRTQKEDIEIGNHLLQFLDFQMTFNGTTISSKSSPIESTRTGTQYLYICPDFGVHLRNYLRNSKFFMNI</sequence>
<dbReference type="EMBL" id="CAQQ02190225">
    <property type="status" value="NOT_ANNOTATED_CDS"/>
    <property type="molecule type" value="Genomic_DNA"/>
</dbReference>
<protein>
    <submittedName>
        <fullName evidence="1">Uncharacterized protein</fullName>
    </submittedName>
</protein>
<dbReference type="Proteomes" id="UP000015102">
    <property type="component" value="Unassembled WGS sequence"/>
</dbReference>
<dbReference type="AlphaFoldDB" id="T1GKV5"/>
<name>T1GKV5_MEGSC</name>
<reference evidence="1" key="2">
    <citation type="submission" date="2015-06" db="UniProtKB">
        <authorList>
            <consortium name="EnsemblMetazoa"/>
        </authorList>
    </citation>
    <scope>IDENTIFICATION</scope>
</reference>
<dbReference type="HOGENOM" id="CLU_2148722_0_0_1"/>